<reference evidence="1" key="1">
    <citation type="submission" date="2006-06" db="EMBL/GenBank/DDBJ databases">
        <title>Complete sequence of chromosome 1 of Methanosarcina barkeri str. fusaro.</title>
        <authorList>
            <person name="Copeland A."/>
            <person name="Lucas S."/>
            <person name="Lapidus A."/>
            <person name="Barry K."/>
            <person name="Detter J.C."/>
            <person name="Glavina T."/>
            <person name="Hammon N."/>
            <person name="Israni S."/>
            <person name="Pitluck S."/>
            <person name="Goodwin L.A."/>
            <person name="Saunders E.H."/>
            <person name="Schmutz J."/>
            <person name="Larimer F."/>
            <person name="Land M."/>
            <person name="Anderson I."/>
            <person name="Richardson P."/>
        </authorList>
    </citation>
    <scope>NUCLEOTIDE SEQUENCE</scope>
    <source>
        <strain evidence="1">Fusaro</strain>
    </source>
</reference>
<gene>
    <name evidence="1" type="ordered locus">Mbar_A0783</name>
</gene>
<proteinExistence type="predicted"/>
<dbReference type="AlphaFoldDB" id="Q46ED2"/>
<protein>
    <submittedName>
        <fullName evidence="1">Iron-containing alcohol dehydrogenase</fullName>
    </submittedName>
</protein>
<sequence length="74" mass="8526">MKDAKEPMDFITMLVKLQEDCRVADLRMSYYGITPEEFETLAKNAKDTVGGLFLCDRTELSMEDCIAIYKTSYK</sequence>
<organism evidence="1">
    <name type="scientific">Methanosarcina barkeri (strain Fusaro / DSM 804)</name>
    <dbReference type="NCBI Taxonomy" id="269797"/>
    <lineage>
        <taxon>Archaea</taxon>
        <taxon>Methanobacteriati</taxon>
        <taxon>Methanobacteriota</taxon>
        <taxon>Stenosarchaea group</taxon>
        <taxon>Methanomicrobia</taxon>
        <taxon>Methanosarcinales</taxon>
        <taxon>Methanosarcinaceae</taxon>
        <taxon>Methanosarcina</taxon>
    </lineage>
</organism>
<dbReference type="EMBL" id="CP000099">
    <property type="protein sequence ID" value="AAZ69760.1"/>
    <property type="molecule type" value="Genomic_DNA"/>
</dbReference>
<name>Q46ED2_METBF</name>
<dbReference type="eggNOG" id="arCOG00984">
    <property type="taxonomic scope" value="Archaea"/>
</dbReference>
<dbReference type="PaxDb" id="269797-Mbar_A0783"/>
<dbReference type="KEGG" id="mba:Mbar_A0783"/>
<dbReference type="HOGENOM" id="CLU_2893222_0_0_2"/>
<dbReference type="OrthoDB" id="57329at2157"/>
<evidence type="ECO:0000313" key="1">
    <source>
        <dbReference type="EMBL" id="AAZ69760.1"/>
    </source>
</evidence>
<accession>Q46ED2</accession>
<dbReference type="STRING" id="269797.Mbar_A0783"/>